<feature type="region of interest" description="Disordered" evidence="1">
    <location>
        <begin position="1"/>
        <end position="20"/>
    </location>
</feature>
<evidence type="ECO:0000313" key="2">
    <source>
        <dbReference type="EMBL" id="PQO39157.1"/>
    </source>
</evidence>
<name>A0A2S8G3Z2_9BACT</name>
<dbReference type="OrthoDB" id="2223488at2"/>
<organism evidence="2 3">
    <name type="scientific">Blastopirellula marina</name>
    <dbReference type="NCBI Taxonomy" id="124"/>
    <lineage>
        <taxon>Bacteria</taxon>
        <taxon>Pseudomonadati</taxon>
        <taxon>Planctomycetota</taxon>
        <taxon>Planctomycetia</taxon>
        <taxon>Pirellulales</taxon>
        <taxon>Pirellulaceae</taxon>
        <taxon>Blastopirellula</taxon>
    </lineage>
</organism>
<dbReference type="AlphaFoldDB" id="A0A2S8G3Z2"/>
<dbReference type="Proteomes" id="UP000240009">
    <property type="component" value="Unassembled WGS sequence"/>
</dbReference>
<protein>
    <recommendedName>
        <fullName evidence="4">PEGA domain-containing protein</fullName>
    </recommendedName>
</protein>
<evidence type="ECO:0000313" key="3">
    <source>
        <dbReference type="Proteomes" id="UP000240009"/>
    </source>
</evidence>
<gene>
    <name evidence="2" type="ORF">C5Y96_04655</name>
</gene>
<proteinExistence type="predicted"/>
<comment type="caution">
    <text evidence="2">The sequence shown here is derived from an EMBL/GenBank/DDBJ whole genome shotgun (WGS) entry which is preliminary data.</text>
</comment>
<sequence length="128" mass="14373">MTPLKVNPFESPKIDTGQVPNETGEATLRVTRPWELQGCARAYQIFVDGIRCDSVRINQTITIPVHSGELVVVAKVDGWKSEPIELNVQPGALIDLEVSGTFKRWRVCLIVLYALFAPSHKWLCLKRT</sequence>
<evidence type="ECO:0008006" key="4">
    <source>
        <dbReference type="Google" id="ProtNLM"/>
    </source>
</evidence>
<accession>A0A2S8G3Z2</accession>
<evidence type="ECO:0000256" key="1">
    <source>
        <dbReference type="SAM" id="MobiDB-lite"/>
    </source>
</evidence>
<dbReference type="RefSeq" id="WP_105350381.1">
    <property type="nucleotide sequence ID" value="NZ_PUIA01000016.1"/>
</dbReference>
<reference evidence="2 3" key="1">
    <citation type="submission" date="2018-02" db="EMBL/GenBank/DDBJ databases">
        <title>Comparative genomes isolates from brazilian mangrove.</title>
        <authorList>
            <person name="Araujo J.E."/>
            <person name="Taketani R.G."/>
            <person name="Silva M.C.P."/>
            <person name="Loureco M.V."/>
            <person name="Andreote F.D."/>
        </authorList>
    </citation>
    <scope>NUCLEOTIDE SEQUENCE [LARGE SCALE GENOMIC DNA]</scope>
    <source>
        <strain evidence="2 3">HEX-2 MGV</strain>
    </source>
</reference>
<dbReference type="EMBL" id="PUIA01000016">
    <property type="protein sequence ID" value="PQO39157.1"/>
    <property type="molecule type" value="Genomic_DNA"/>
</dbReference>